<dbReference type="STRING" id="1212491.LFA_2946"/>
<sequence length="339" mass="38314">MNHSNLINLCNELELGTPLSPPKRVHGGLLHTMWRVNTEEASYAIKQLSPDIKLKNKSIIENYNLTEEIATRFAEHGIPAVCALKPSGKYLVLIHGTGFLIYPWVDAKPLHKDTVSKSHALKIAEIIAQMHLINLAVPEIKEPEFDIHTNDSLEELFSKAQSYHCPFAAALTEHQKTITTINTNYQNMLPLLKQSSVVSHGDLDQKNVLWDKNDNPILIDWECARKLNPTYEIVNASLDWSGITTNFNQAIFIKMMQTYSNSGGHLDKTVLEAAFNAVLGNWINWMVYNIERACTREESEQKTLGIEQVNQVLQTMIQLINIIPDLIASFEEKDNSKNA</sequence>
<dbReference type="OrthoDB" id="2352890at2"/>
<dbReference type="InterPro" id="IPR011009">
    <property type="entry name" value="Kinase-like_dom_sf"/>
</dbReference>
<evidence type="ECO:0000313" key="2">
    <source>
        <dbReference type="EMBL" id="CEG58301.1"/>
    </source>
</evidence>
<dbReference type="EMBL" id="LN614827">
    <property type="protein sequence ID" value="CEG58301.1"/>
    <property type="molecule type" value="Genomic_DNA"/>
</dbReference>
<dbReference type="SUPFAM" id="SSF56112">
    <property type="entry name" value="Protein kinase-like (PK-like)"/>
    <property type="match status" value="1"/>
</dbReference>
<keyword evidence="3" id="KW-1185">Reference proteome</keyword>
<evidence type="ECO:0000313" key="3">
    <source>
        <dbReference type="Proteomes" id="UP000032430"/>
    </source>
</evidence>
<dbReference type="HOGENOM" id="CLU_071231_0_0_6"/>
<dbReference type="KEGG" id="lfa:LFA_2946"/>
<protein>
    <submittedName>
        <fullName evidence="2">Putative aminoglycoside phosphotransferase</fullName>
    </submittedName>
</protein>
<dbReference type="InterPro" id="IPR002575">
    <property type="entry name" value="Aminoglycoside_PTrfase"/>
</dbReference>
<proteinExistence type="predicted"/>
<reference evidence="3" key="1">
    <citation type="submission" date="2014-09" db="EMBL/GenBank/DDBJ databases">
        <authorList>
            <person name="Gomez-Valero L."/>
        </authorList>
    </citation>
    <scope>NUCLEOTIDE SEQUENCE [LARGE SCALE GENOMIC DNA]</scope>
    <source>
        <strain evidence="3">ATCC700992</strain>
    </source>
</reference>
<gene>
    <name evidence="2" type="ORF">LFA_2946</name>
</gene>
<accession>A0A098G8J9</accession>
<dbReference type="Pfam" id="PF01636">
    <property type="entry name" value="APH"/>
    <property type="match status" value="1"/>
</dbReference>
<dbReference type="RefSeq" id="WP_045096648.1">
    <property type="nucleotide sequence ID" value="NZ_LN614827.1"/>
</dbReference>
<dbReference type="AlphaFoldDB" id="A0A098G8J9"/>
<name>A0A098G8J9_9GAMM</name>
<dbReference type="Proteomes" id="UP000032430">
    <property type="component" value="Chromosome I"/>
</dbReference>
<organism evidence="2 3">
    <name type="scientific">Legionella fallonii LLAP-10</name>
    <dbReference type="NCBI Taxonomy" id="1212491"/>
    <lineage>
        <taxon>Bacteria</taxon>
        <taxon>Pseudomonadati</taxon>
        <taxon>Pseudomonadota</taxon>
        <taxon>Gammaproteobacteria</taxon>
        <taxon>Legionellales</taxon>
        <taxon>Legionellaceae</taxon>
        <taxon>Legionella</taxon>
    </lineage>
</organism>
<dbReference type="Gene3D" id="3.90.1200.10">
    <property type="match status" value="1"/>
</dbReference>
<evidence type="ECO:0000259" key="1">
    <source>
        <dbReference type="Pfam" id="PF01636"/>
    </source>
</evidence>
<feature type="domain" description="Aminoglycoside phosphotransferase" evidence="1">
    <location>
        <begin position="24"/>
        <end position="243"/>
    </location>
</feature>
<dbReference type="GO" id="GO:0016740">
    <property type="term" value="F:transferase activity"/>
    <property type="evidence" value="ECO:0007669"/>
    <property type="project" value="UniProtKB-KW"/>
</dbReference>
<keyword evidence="2" id="KW-0808">Transferase</keyword>